<sequence length="310" mass="35609">MPYSFFKKLNLTELKTIHMTIHLADKTVIHPKGVCENLLIKVDKLVFPTDYVVLDMEEDPKIPIILGRPFLNTAFSIVDMRESTLTLRVGDDLVTFVTNQEKEHKKSIEDKASSMELGDELLEKELALLEEDNAKQYSLDKEFDAQGDLKELERLLEGVKDNFEEITSTLDEENLKNGEEIQVDKNKDHKNAKVLEIEDRNSSIRLHTNNQEEKGDKLTTRTKPRASVSTNFEIFTFKPPDSQAYEESEEEVVTLSDDEMMIEKAIKVDKGGIDMMGHMVEERTKKCGKGIKWKSEGNDTKRRKEELKKA</sequence>
<dbReference type="EMBL" id="NBSK02000005">
    <property type="protein sequence ID" value="KAJ0203927.1"/>
    <property type="molecule type" value="Genomic_DNA"/>
</dbReference>
<organism evidence="2 3">
    <name type="scientific">Lactuca sativa</name>
    <name type="common">Garden lettuce</name>
    <dbReference type="NCBI Taxonomy" id="4236"/>
    <lineage>
        <taxon>Eukaryota</taxon>
        <taxon>Viridiplantae</taxon>
        <taxon>Streptophyta</taxon>
        <taxon>Embryophyta</taxon>
        <taxon>Tracheophyta</taxon>
        <taxon>Spermatophyta</taxon>
        <taxon>Magnoliopsida</taxon>
        <taxon>eudicotyledons</taxon>
        <taxon>Gunneridae</taxon>
        <taxon>Pentapetalae</taxon>
        <taxon>asterids</taxon>
        <taxon>campanulids</taxon>
        <taxon>Asterales</taxon>
        <taxon>Asteraceae</taxon>
        <taxon>Cichorioideae</taxon>
        <taxon>Cichorieae</taxon>
        <taxon>Lactucinae</taxon>
        <taxon>Lactuca</taxon>
    </lineage>
</organism>
<evidence type="ECO:0008006" key="4">
    <source>
        <dbReference type="Google" id="ProtNLM"/>
    </source>
</evidence>
<evidence type="ECO:0000313" key="3">
    <source>
        <dbReference type="Proteomes" id="UP000235145"/>
    </source>
</evidence>
<dbReference type="InterPro" id="IPR021109">
    <property type="entry name" value="Peptidase_aspartic_dom_sf"/>
</dbReference>
<dbReference type="PANTHER" id="PTHR33067">
    <property type="entry name" value="RNA-DIRECTED DNA POLYMERASE-RELATED"/>
    <property type="match status" value="1"/>
</dbReference>
<feature type="compositionally biased region" description="Basic and acidic residues" evidence="1">
    <location>
        <begin position="293"/>
        <end position="310"/>
    </location>
</feature>
<feature type="region of interest" description="Disordered" evidence="1">
    <location>
        <begin position="286"/>
        <end position="310"/>
    </location>
</feature>
<dbReference type="AlphaFoldDB" id="A0A9R1XD72"/>
<gene>
    <name evidence="2" type="ORF">LSAT_V11C500237700</name>
</gene>
<proteinExistence type="predicted"/>
<evidence type="ECO:0000313" key="2">
    <source>
        <dbReference type="EMBL" id="KAJ0203927.1"/>
    </source>
</evidence>
<dbReference type="PANTHER" id="PTHR33067:SF35">
    <property type="entry name" value="ASPARTIC PEPTIDASE DDI1-TYPE DOMAIN-CONTAINING PROTEIN"/>
    <property type="match status" value="1"/>
</dbReference>
<reference evidence="2 3" key="1">
    <citation type="journal article" date="2017" name="Nat. Commun.">
        <title>Genome assembly with in vitro proximity ligation data and whole-genome triplication in lettuce.</title>
        <authorList>
            <person name="Reyes-Chin-Wo S."/>
            <person name="Wang Z."/>
            <person name="Yang X."/>
            <person name="Kozik A."/>
            <person name="Arikit S."/>
            <person name="Song C."/>
            <person name="Xia L."/>
            <person name="Froenicke L."/>
            <person name="Lavelle D.O."/>
            <person name="Truco M.J."/>
            <person name="Xia R."/>
            <person name="Zhu S."/>
            <person name="Xu C."/>
            <person name="Xu H."/>
            <person name="Xu X."/>
            <person name="Cox K."/>
            <person name="Korf I."/>
            <person name="Meyers B.C."/>
            <person name="Michelmore R.W."/>
        </authorList>
    </citation>
    <scope>NUCLEOTIDE SEQUENCE [LARGE SCALE GENOMIC DNA]</scope>
    <source>
        <strain evidence="3">cv. Salinas</strain>
        <tissue evidence="2">Seedlings</tissue>
    </source>
</reference>
<keyword evidence="3" id="KW-1185">Reference proteome</keyword>
<dbReference type="Gene3D" id="2.40.70.10">
    <property type="entry name" value="Acid Proteases"/>
    <property type="match status" value="1"/>
</dbReference>
<name>A0A9R1XD72_LACSA</name>
<dbReference type="CDD" id="cd00303">
    <property type="entry name" value="retropepsin_like"/>
    <property type="match status" value="1"/>
</dbReference>
<accession>A0A9R1XD72</accession>
<comment type="caution">
    <text evidence="2">The sequence shown here is derived from an EMBL/GenBank/DDBJ whole genome shotgun (WGS) entry which is preliminary data.</text>
</comment>
<evidence type="ECO:0000256" key="1">
    <source>
        <dbReference type="SAM" id="MobiDB-lite"/>
    </source>
</evidence>
<protein>
    <recommendedName>
        <fullName evidence="4">Reverse transcriptase domain-containing protein</fullName>
    </recommendedName>
</protein>
<dbReference type="Proteomes" id="UP000235145">
    <property type="component" value="Unassembled WGS sequence"/>
</dbReference>